<dbReference type="InterPro" id="IPR015022">
    <property type="entry name" value="MAST_pre-PK_dom"/>
</dbReference>
<comment type="subcellular location">
    <subcellularLocation>
        <location evidence="1">Cytoplasm</location>
    </subcellularLocation>
</comment>
<evidence type="ECO:0000259" key="15">
    <source>
        <dbReference type="PROSITE" id="PS51285"/>
    </source>
</evidence>
<feature type="compositionally biased region" description="Polar residues" evidence="13">
    <location>
        <begin position="212"/>
        <end position="237"/>
    </location>
</feature>
<feature type="region of interest" description="Disordered" evidence="13">
    <location>
        <begin position="1799"/>
        <end position="1820"/>
    </location>
</feature>
<reference evidence="16" key="1">
    <citation type="submission" date="2016-01" db="EMBL/GenBank/DDBJ databases">
        <title>Reference transcriptome for the parasite Schistocephalus solidus: insights into the molecular evolution of parasitism.</title>
        <authorList>
            <person name="Hebert F.O."/>
            <person name="Grambauer S."/>
            <person name="Barber I."/>
            <person name="Landry C.R."/>
            <person name="Aubin-Horth N."/>
        </authorList>
    </citation>
    <scope>NUCLEOTIDE SEQUENCE</scope>
</reference>
<evidence type="ECO:0000256" key="6">
    <source>
        <dbReference type="ARBA" id="ARBA00022553"/>
    </source>
</evidence>
<evidence type="ECO:0000256" key="10">
    <source>
        <dbReference type="ARBA" id="ARBA00022840"/>
    </source>
</evidence>
<accession>A0A0X3P4R3</accession>
<dbReference type="PANTHER" id="PTHR24356">
    <property type="entry name" value="SERINE/THREONINE-PROTEIN KINASE"/>
    <property type="match status" value="1"/>
</dbReference>
<dbReference type="GO" id="GO:0005524">
    <property type="term" value="F:ATP binding"/>
    <property type="evidence" value="ECO:0007669"/>
    <property type="project" value="UniProtKB-KW"/>
</dbReference>
<feature type="region of interest" description="Disordered" evidence="13">
    <location>
        <begin position="370"/>
        <end position="389"/>
    </location>
</feature>
<evidence type="ECO:0000256" key="3">
    <source>
        <dbReference type="ARBA" id="ARBA00012513"/>
    </source>
</evidence>
<dbReference type="Pfam" id="PF00069">
    <property type="entry name" value="Pkinase"/>
    <property type="match status" value="1"/>
</dbReference>
<evidence type="ECO:0000313" key="16">
    <source>
        <dbReference type="EMBL" id="JAP44807.1"/>
    </source>
</evidence>
<feature type="region of interest" description="Disordered" evidence="13">
    <location>
        <begin position="2027"/>
        <end position="2091"/>
    </location>
</feature>
<dbReference type="SUPFAM" id="SSF56112">
    <property type="entry name" value="Protein kinase-like (PK-like)"/>
    <property type="match status" value="1"/>
</dbReference>
<feature type="compositionally biased region" description="Polar residues" evidence="13">
    <location>
        <begin position="2078"/>
        <end position="2091"/>
    </location>
</feature>
<keyword evidence="8" id="KW-0547">Nucleotide-binding</keyword>
<feature type="region of interest" description="Disordered" evidence="13">
    <location>
        <begin position="575"/>
        <end position="601"/>
    </location>
</feature>
<evidence type="ECO:0000256" key="13">
    <source>
        <dbReference type="SAM" id="MobiDB-lite"/>
    </source>
</evidence>
<evidence type="ECO:0000256" key="8">
    <source>
        <dbReference type="ARBA" id="ARBA00022741"/>
    </source>
</evidence>
<dbReference type="EMBL" id="GEEE01018418">
    <property type="protein sequence ID" value="JAP44807.1"/>
    <property type="molecule type" value="Transcribed_RNA"/>
</dbReference>
<feature type="region of interest" description="Disordered" evidence="13">
    <location>
        <begin position="828"/>
        <end position="854"/>
    </location>
</feature>
<dbReference type="InterPro" id="IPR050236">
    <property type="entry name" value="Ser_Thr_kinase_AGC"/>
</dbReference>
<dbReference type="CDD" id="cd05609">
    <property type="entry name" value="STKc_MAST"/>
    <property type="match status" value="1"/>
</dbReference>
<dbReference type="PROSITE" id="PS51285">
    <property type="entry name" value="AGC_KINASE_CTER"/>
    <property type="match status" value="1"/>
</dbReference>
<keyword evidence="4" id="KW-0963">Cytoplasm</keyword>
<dbReference type="GO" id="GO:0035556">
    <property type="term" value="P:intracellular signal transduction"/>
    <property type="evidence" value="ECO:0007669"/>
    <property type="project" value="TreeGrafter"/>
</dbReference>
<evidence type="ECO:0000256" key="9">
    <source>
        <dbReference type="ARBA" id="ARBA00022777"/>
    </source>
</evidence>
<feature type="compositionally biased region" description="Polar residues" evidence="13">
    <location>
        <begin position="2032"/>
        <end position="2044"/>
    </location>
</feature>
<evidence type="ECO:0000256" key="7">
    <source>
        <dbReference type="ARBA" id="ARBA00022679"/>
    </source>
</evidence>
<feature type="compositionally biased region" description="Low complexity" evidence="13">
    <location>
        <begin position="579"/>
        <end position="595"/>
    </location>
</feature>
<sequence>MFAWNSTEQRRKALAASHLLASSFSHLNVPPNDAAMLKCYSSQNELEELAAFRARTRYKMLLFQKSRTVVSLDSPDGRCMEVLPSSVRSFDLSPRIPLVVDRGLTPNPPINRAMHSDLALVGQGLSSGASGTVSPRCSVAVPCKENNYRSGPYSPFLIAAGQNSTPQFFMDSPRTTSSGHCGERLSDTEGHISDSICNRSLDSPAAVHHQRQSVSPCAPSSRTGDGASEQITHMQSCSPSIHRTASLGFWDRCRLDRSRASRIRPASLSVAVPSAASLLSTGGDSQVSQSPTASSLMGFSPAPPCISASSGLSVSPQCSEPDAVLFAATAASTVASVGPYSTTVSACLPCRPSNRTGSRRPILLSTDRLSASARQTPPTTGHLSTWNSSGASVSHRSSLLMPPAYHHQMSQPSSIVSLGPNFSAFSGHSMGTNLIKLSRGAMGQSAPNLFCSYRDSSRSRVAMEGSISRTSGHANGVKTDPLETSFFMPVVYPRRTRLMSGTSSCEPESSVLSVDVGAASVPSANLAATGAGEMTAGSDLYVPSPVTFSGKPGLRLPLGRRSFRLTDMHHLGRSFEAQSAGPSSPSPGFSKPSTSEVVPPPQSCLQLVKTPSAPSETAGLSTVLYGLTLADEKADGDAGLLAAAVGGSTAPSFADSMRQTSGGRVGLEVIDVSSSTPSTTYPSAGSDSAVVTAMLTASTPPSNSRERIRPVAKLVPPPMCAQCGVCLVDSSTRQTAPYLPHHLRLESLQLSENRRWSLASLPSSGYGTNTPGSSTVSSHYSSKENIQSQQSSATAAIPAPLRHPALLQQASMFPFYCCSPVHFSDSCDSPTPKQSGATAPSGQSTPNTLSKPPLSICSTSPVGIAGGSPARPTVVKATPAFFSQVPCSEGNAENIINDEAAVTVSAAATAVSPAVLSTPCEAPPPSRSTPIGNRLDFAGRTASPVGRTAVLMNAAPGTPIRRPQPPPPTAAALTSPLLCPKCASKSVASPRAQATVTSVPSSFHQPLVMMLSPGQTLSAGPMTPTKVSEPLYLSGERVPPCSPTFAPTTFNLTAFRQRSKSLSPLRSSTPFEQDVFLLNHVYRERFPKASAQMQERLTQLCTELEQDEDSVACSAVARFVRAQVLQLARDCLDKALSGLITCRYFFELTESLNKLVEEARVKDPNSVIPVTGIVHRLLLIISRPARLLECLEFDPCEFYQMLEVAESQVRQHHLTGSSSVQENDVISADVPRYIMSKLGLSKPSTEGLAAPEQQETLAEATAPSSTAQVLTDLAKNADAVEDRTADNRPPPPPSLPYIFRRRPCEADFDIIKLISNGAYGAVYLVRDRITHERYGMKKMKKEHLRLRNQVDQVFAERDILSFADNPFVVSLYCTFETKKCLCLVMEFVEGGDVATLLKNIGGPLPVDLSQMYFAELVLALEYLHNYGIVHRDLKPDNLLITHEGHIKLTDFGLSRIGLMSLATNIYERSLDLERDCKMFRDKQVFGTPEYIAPEVILRQGYGKPVDWWSSGIILYEFIIGCVPFYGDTIEELFSNIISGQIEWPDEADEGAPPSEAVSLITQLLQCDPLCRLGTATGAAEVKEVAFFEGIDWNNLLRQKSAFVPQLDHEEDTSYFDPRTDRYHHDVEDDEDLDEDVDEAYQYGGATDFSDTSSLISNRSGIISRRNLSREDRLAINILQDVSDSEQYKSSGSLASTRATTPSSQHLSQSGRISTSSKATSEFEIDEATTTLTAEAGRLTAELLHNAITTVASPSPGGDHSKGRIEAPGVKPTRVAPIVKLEGQNEAAGGPVSSRLAETPSIASVGPSSIEGGADVSDTSECDTKVSDTSIFRAFASCSPRFSVVVDQARMAEFLNDVNSRRRNSVACFDNNCGFIRYGPEETSDVPKRFASELPVAVEPYAATATNSEVTGFPRRQHAWEGLVSEDNAVDPAVAGTTCASSPKTFPEYVATTQRGDDSNKEIVNDQAAAVEPNAVATITPSATSSQSAATSFHFDTQDSVRNLGHPDASMNELGASGACKRSANRFLRPDANQRTSPSTSSGHQSPEDLDESSVKASSGAVTCVTRRRPPRPQDDRQTSPVASKLTLPQSP</sequence>
<dbReference type="Gene3D" id="1.10.510.10">
    <property type="entry name" value="Transferase(Phosphotransferase) domain 1"/>
    <property type="match status" value="1"/>
</dbReference>
<evidence type="ECO:0000256" key="5">
    <source>
        <dbReference type="ARBA" id="ARBA00022527"/>
    </source>
</evidence>
<dbReference type="InterPro" id="IPR011009">
    <property type="entry name" value="Kinase-like_dom_sf"/>
</dbReference>
<dbReference type="Pfam" id="PF08926">
    <property type="entry name" value="DUF1908"/>
    <property type="match status" value="2"/>
</dbReference>
<keyword evidence="9" id="KW-0418">Kinase</keyword>
<dbReference type="GO" id="GO:0005737">
    <property type="term" value="C:cytoplasm"/>
    <property type="evidence" value="ECO:0007669"/>
    <property type="project" value="UniProtKB-SubCell"/>
</dbReference>
<dbReference type="SMART" id="SM00220">
    <property type="entry name" value="S_TKc"/>
    <property type="match status" value="1"/>
</dbReference>
<dbReference type="PROSITE" id="PS00108">
    <property type="entry name" value="PROTEIN_KINASE_ST"/>
    <property type="match status" value="1"/>
</dbReference>
<feature type="region of interest" description="Disordered" evidence="13">
    <location>
        <begin position="1686"/>
        <end position="1721"/>
    </location>
</feature>
<keyword evidence="6" id="KW-0597">Phosphoprotein</keyword>
<feature type="compositionally biased region" description="Polar residues" evidence="13">
    <location>
        <begin position="760"/>
        <end position="794"/>
    </location>
</feature>
<dbReference type="InterPro" id="IPR000719">
    <property type="entry name" value="Prot_kinase_dom"/>
</dbReference>
<dbReference type="InterPro" id="IPR023142">
    <property type="entry name" value="MAST_pre-PK_dom_sf"/>
</dbReference>
<dbReference type="PROSITE" id="PS50011">
    <property type="entry name" value="PROTEIN_KINASE_DOM"/>
    <property type="match status" value="1"/>
</dbReference>
<organism evidence="16">
    <name type="scientific">Schistocephalus solidus</name>
    <name type="common">Tapeworm</name>
    <dbReference type="NCBI Taxonomy" id="70667"/>
    <lineage>
        <taxon>Eukaryota</taxon>
        <taxon>Metazoa</taxon>
        <taxon>Spiralia</taxon>
        <taxon>Lophotrochozoa</taxon>
        <taxon>Platyhelminthes</taxon>
        <taxon>Cestoda</taxon>
        <taxon>Eucestoda</taxon>
        <taxon>Diphyllobothriidea</taxon>
        <taxon>Diphyllobothriidae</taxon>
        <taxon>Schistocephalus</taxon>
    </lineage>
</organism>
<dbReference type="GO" id="GO:0000287">
    <property type="term" value="F:magnesium ion binding"/>
    <property type="evidence" value="ECO:0007669"/>
    <property type="project" value="InterPro"/>
</dbReference>
<evidence type="ECO:0000256" key="12">
    <source>
        <dbReference type="ARBA" id="ARBA00048679"/>
    </source>
</evidence>
<dbReference type="FunFam" id="3.30.200.20:FF:000012">
    <property type="entry name" value="microtubule-associated serine/threonine-protein kinase 2 isoform X1"/>
    <property type="match status" value="1"/>
</dbReference>
<dbReference type="EC" id="2.7.11.1" evidence="3"/>
<protein>
    <recommendedName>
        <fullName evidence="3">non-specific serine/threonine protein kinase</fullName>
        <ecNumber evidence="3">2.7.11.1</ecNumber>
    </recommendedName>
</protein>
<comment type="similarity">
    <text evidence="2">Belongs to the protein kinase superfamily. AGC Ser/Thr protein kinase family.</text>
</comment>
<feature type="non-terminal residue" evidence="16">
    <location>
        <position position="2091"/>
    </location>
</feature>
<name>A0A0X3P4R3_SCHSO</name>
<comment type="catalytic activity">
    <reaction evidence="11">
        <text>L-threonyl-[protein] + ATP = O-phospho-L-threonyl-[protein] + ADP + H(+)</text>
        <dbReference type="Rhea" id="RHEA:46608"/>
        <dbReference type="Rhea" id="RHEA-COMP:11060"/>
        <dbReference type="Rhea" id="RHEA-COMP:11605"/>
        <dbReference type="ChEBI" id="CHEBI:15378"/>
        <dbReference type="ChEBI" id="CHEBI:30013"/>
        <dbReference type="ChEBI" id="CHEBI:30616"/>
        <dbReference type="ChEBI" id="CHEBI:61977"/>
        <dbReference type="ChEBI" id="CHEBI:456216"/>
        <dbReference type="EC" id="2.7.11.1"/>
    </reaction>
</comment>
<dbReference type="SUPFAM" id="SSF140482">
    <property type="entry name" value="MAST3 pre-PK domain-like"/>
    <property type="match status" value="1"/>
</dbReference>
<dbReference type="FunFam" id="1.20.1480.20:FF:000001">
    <property type="entry name" value="microtubule-associated serine/threonine-protein kinase 4 isoform X1"/>
    <property type="match status" value="1"/>
</dbReference>
<feature type="domain" description="AGC-kinase C-terminal" evidence="15">
    <location>
        <begin position="1588"/>
        <end position="1652"/>
    </location>
</feature>
<keyword evidence="7" id="KW-0808">Transferase</keyword>
<feature type="region of interest" description="Disordered" evidence="13">
    <location>
        <begin position="1244"/>
        <end position="1266"/>
    </location>
</feature>
<evidence type="ECO:0000256" key="1">
    <source>
        <dbReference type="ARBA" id="ARBA00004496"/>
    </source>
</evidence>
<dbReference type="PANTHER" id="PTHR24356:SF414">
    <property type="entry name" value="NON-SPECIFIC SERINE_THREONINE PROTEIN KINASE"/>
    <property type="match status" value="1"/>
</dbReference>
<dbReference type="InterPro" id="IPR008271">
    <property type="entry name" value="Ser/Thr_kinase_AS"/>
</dbReference>
<gene>
    <name evidence="16" type="ORF">TR113748</name>
</gene>
<feature type="compositionally biased region" description="Polar residues" evidence="13">
    <location>
        <begin position="1687"/>
        <end position="1719"/>
    </location>
</feature>
<keyword evidence="10" id="KW-0067">ATP-binding</keyword>
<evidence type="ECO:0000259" key="14">
    <source>
        <dbReference type="PROSITE" id="PS50011"/>
    </source>
</evidence>
<feature type="region of interest" description="Disordered" evidence="13">
    <location>
        <begin position="203"/>
        <end position="237"/>
    </location>
</feature>
<dbReference type="InterPro" id="IPR037711">
    <property type="entry name" value="MAST"/>
</dbReference>
<dbReference type="Gene3D" id="1.20.1480.20">
    <property type="entry name" value="MAST3 pre-PK domain-like"/>
    <property type="match status" value="1"/>
</dbReference>
<keyword evidence="5" id="KW-0723">Serine/threonine-protein kinase</keyword>
<evidence type="ECO:0000256" key="2">
    <source>
        <dbReference type="ARBA" id="ARBA00009903"/>
    </source>
</evidence>
<evidence type="ECO:0000256" key="4">
    <source>
        <dbReference type="ARBA" id="ARBA00022490"/>
    </source>
</evidence>
<evidence type="ECO:0000256" key="11">
    <source>
        <dbReference type="ARBA" id="ARBA00047899"/>
    </source>
</evidence>
<dbReference type="GO" id="GO:0004674">
    <property type="term" value="F:protein serine/threonine kinase activity"/>
    <property type="evidence" value="ECO:0007669"/>
    <property type="project" value="UniProtKB-KW"/>
</dbReference>
<comment type="catalytic activity">
    <reaction evidence="12">
        <text>L-seryl-[protein] + ATP = O-phospho-L-seryl-[protein] + ADP + H(+)</text>
        <dbReference type="Rhea" id="RHEA:17989"/>
        <dbReference type="Rhea" id="RHEA-COMP:9863"/>
        <dbReference type="Rhea" id="RHEA-COMP:11604"/>
        <dbReference type="ChEBI" id="CHEBI:15378"/>
        <dbReference type="ChEBI" id="CHEBI:29999"/>
        <dbReference type="ChEBI" id="CHEBI:30616"/>
        <dbReference type="ChEBI" id="CHEBI:83421"/>
        <dbReference type="ChEBI" id="CHEBI:456216"/>
        <dbReference type="EC" id="2.7.11.1"/>
    </reaction>
</comment>
<dbReference type="FunFam" id="1.10.510.10:FF:000012">
    <property type="entry name" value="microtubule-associated serine/threonine-protein kinase 2 isoform X1"/>
    <property type="match status" value="1"/>
</dbReference>
<feature type="domain" description="Protein kinase" evidence="14">
    <location>
        <begin position="1308"/>
        <end position="1587"/>
    </location>
</feature>
<feature type="region of interest" description="Disordered" evidence="13">
    <location>
        <begin position="760"/>
        <end position="795"/>
    </location>
</feature>
<dbReference type="Gene3D" id="3.30.200.20">
    <property type="entry name" value="Phosphorylase Kinase, domain 1"/>
    <property type="match status" value="1"/>
</dbReference>
<dbReference type="InterPro" id="IPR000961">
    <property type="entry name" value="AGC-kinase_C"/>
</dbReference>
<proteinExistence type="inferred from homology"/>